<sequence length="1207" mass="134038">APKMITTLESRMAGPMMTQQQMIMQGSNAPMTNAGLAIIQVKVKGAELSATMRSDPRDPQAEQLLWPDFQDFENVNLRPGTYAVVKCWGEDFLRMVNAEPAALGEACGHAGLAAMMPVAFAGEVEVDGNMHLAAWTNVSGTYQVPSKLAKQSGLPPNLFWKFVDRENLPTLPDHGRLKFVRGGNALQPPEVSDDTIDRALSQMIGDGLQGESRADEEPPEKRQKTSADFVKSLLFASSSGSSGGGPSALGMARPVEAPEAPAAVEAVTKDPMTTAMEIMEKVATDFDDLPKDKRILVGLVRYLSEAPISNYALSNHHRLTMLLIVEGDRWRAHSKGCFYYTGGCRDQVEAFDIKGWDFIAALEGVFAKIGGAGVEDHDCPDWKWSALQGVIGEMPRQDAVTLATLCNEAKKHSDALTKATGNKGWKGNWALRAVDLMCAFKAAVDKGATRTPLTMLPLKTCDTPKPRSQGVTFTDCYLDSSWDTAVPKPENNCYMRVPYQFFWSDDDIAKAGIDVVEWGQRLTMFLQGLYCMNEPSSSWSWNIVGEANAHYLDCGVFYDRSEWRKSGGAAWNKSIVRIQECDANARMVSDIWKRFIVAEELSCRVNYGFTVQRTFGECKKDQELNYENIPVLEKTGGTRKKLCEQLERRIRCSRMGKATFVHSDDDVCHEEGRFKKIPQDTLDEFLSRPWVVARFLHKYLRPFARNYTPNESLVMLDDIKSLSTEMHRDLVWLASRLSGGDDPPPEDGQVADVVERTLIAAARANTPAKPVVKACLIETLDCIPGTRKPGEKGSSKWQNITSAIGKSNLRLFTQADTNVLRKLMVNYDKMMRTWNTCGGRGVLGDWEEWGNPFDHIDNASTLVADGSVEWYAMILEHLSTPVTALDGVSTTKVRCVEMPSLGALQEYANGKTDRRQPVLDAYIQRCVAHYNSNERLARVAAFPDYIESDAPRCHPRLFKKALQARGLWSDDRFPMIHKFCVDYKKWREAVAMCLEVSADESKVELIKLFYGARPATQLPWLLKLSNEIVDGTHLLLGCAEFAEYNVLYADHPSPAFSRIAAILSHMENDALMVLLDKVRGAGSISEVLIFDGLLAKVVDFRGEAMLAAAVAEASAAAGVEFQIKSWQRGAEHVRFARAVLRGSQTVVVRRGRGDREVANCVVSVADWAQLAPKTMLDEESATMAVKEFNESEFDHSQRDAAKIPQFT</sequence>
<organism evidence="1 2">
    <name type="scientific">Prorocentrum cordatum</name>
    <dbReference type="NCBI Taxonomy" id="2364126"/>
    <lineage>
        <taxon>Eukaryota</taxon>
        <taxon>Sar</taxon>
        <taxon>Alveolata</taxon>
        <taxon>Dinophyceae</taxon>
        <taxon>Prorocentrales</taxon>
        <taxon>Prorocentraceae</taxon>
        <taxon>Prorocentrum</taxon>
    </lineage>
</organism>
<accession>A0ABN9UNX8</accession>
<name>A0ABN9UNX8_9DINO</name>
<comment type="caution">
    <text evidence="1">The sequence shown here is derived from an EMBL/GenBank/DDBJ whole genome shotgun (WGS) entry which is preliminary data.</text>
</comment>
<evidence type="ECO:0000313" key="1">
    <source>
        <dbReference type="EMBL" id="CAK0861635.1"/>
    </source>
</evidence>
<feature type="non-terminal residue" evidence="1">
    <location>
        <position position="1"/>
    </location>
</feature>
<evidence type="ECO:0000313" key="2">
    <source>
        <dbReference type="Proteomes" id="UP001189429"/>
    </source>
</evidence>
<dbReference type="EMBL" id="CAUYUJ010016079">
    <property type="protein sequence ID" value="CAK0861635.1"/>
    <property type="molecule type" value="Genomic_DNA"/>
</dbReference>
<reference evidence="1" key="1">
    <citation type="submission" date="2023-10" db="EMBL/GenBank/DDBJ databases">
        <authorList>
            <person name="Chen Y."/>
            <person name="Shah S."/>
            <person name="Dougan E. K."/>
            <person name="Thang M."/>
            <person name="Chan C."/>
        </authorList>
    </citation>
    <scope>NUCLEOTIDE SEQUENCE [LARGE SCALE GENOMIC DNA]</scope>
</reference>
<proteinExistence type="predicted"/>
<keyword evidence="2" id="KW-1185">Reference proteome</keyword>
<evidence type="ECO:0008006" key="3">
    <source>
        <dbReference type="Google" id="ProtNLM"/>
    </source>
</evidence>
<gene>
    <name evidence="1" type="ORF">PCOR1329_LOCUS50248</name>
</gene>
<protein>
    <recommendedName>
        <fullName evidence="3">RNA-directed RNA polymerase</fullName>
    </recommendedName>
</protein>
<dbReference type="Proteomes" id="UP001189429">
    <property type="component" value="Unassembled WGS sequence"/>
</dbReference>